<dbReference type="AlphaFoldDB" id="A0A284RXN3"/>
<name>A0A284RXN3_ARMOS</name>
<reference evidence="2" key="1">
    <citation type="journal article" date="2017" name="Nat. Ecol. Evol.">
        <title>Genome expansion and lineage-specific genetic innovations in the forest pathogenic fungi Armillaria.</title>
        <authorList>
            <person name="Sipos G."/>
            <person name="Prasanna A.N."/>
            <person name="Walter M.C."/>
            <person name="O'Connor E."/>
            <person name="Balint B."/>
            <person name="Krizsan K."/>
            <person name="Kiss B."/>
            <person name="Hess J."/>
            <person name="Varga T."/>
            <person name="Slot J."/>
            <person name="Riley R."/>
            <person name="Boka B."/>
            <person name="Rigling D."/>
            <person name="Barry K."/>
            <person name="Lee J."/>
            <person name="Mihaltcheva S."/>
            <person name="LaButti K."/>
            <person name="Lipzen A."/>
            <person name="Waldron R."/>
            <person name="Moloney N.M."/>
            <person name="Sperisen C."/>
            <person name="Kredics L."/>
            <person name="Vagvoelgyi C."/>
            <person name="Patrignani A."/>
            <person name="Fitzpatrick D."/>
            <person name="Nagy I."/>
            <person name="Doyle S."/>
            <person name="Anderson J.B."/>
            <person name="Grigoriev I.V."/>
            <person name="Gueldener U."/>
            <person name="Muensterkoetter M."/>
            <person name="Nagy L.G."/>
        </authorList>
    </citation>
    <scope>NUCLEOTIDE SEQUENCE [LARGE SCALE GENOMIC DNA]</scope>
    <source>
        <strain evidence="2">C18/9</strain>
    </source>
</reference>
<organism evidence="1 2">
    <name type="scientific">Armillaria ostoyae</name>
    <name type="common">Armillaria root rot fungus</name>
    <dbReference type="NCBI Taxonomy" id="47428"/>
    <lineage>
        <taxon>Eukaryota</taxon>
        <taxon>Fungi</taxon>
        <taxon>Dikarya</taxon>
        <taxon>Basidiomycota</taxon>
        <taxon>Agaricomycotina</taxon>
        <taxon>Agaricomycetes</taxon>
        <taxon>Agaricomycetidae</taxon>
        <taxon>Agaricales</taxon>
        <taxon>Marasmiineae</taxon>
        <taxon>Physalacriaceae</taxon>
        <taxon>Armillaria</taxon>
    </lineage>
</organism>
<keyword evidence="2" id="KW-1185">Reference proteome</keyword>
<dbReference type="OrthoDB" id="2953729at2759"/>
<protein>
    <submittedName>
        <fullName evidence="1">Uncharacterized protein</fullName>
    </submittedName>
</protein>
<evidence type="ECO:0000313" key="1">
    <source>
        <dbReference type="EMBL" id="SJL13492.1"/>
    </source>
</evidence>
<evidence type="ECO:0000313" key="2">
    <source>
        <dbReference type="Proteomes" id="UP000219338"/>
    </source>
</evidence>
<gene>
    <name evidence="1" type="ORF">ARMOST_16936</name>
</gene>
<accession>A0A284RXN3</accession>
<dbReference type="Proteomes" id="UP000219338">
    <property type="component" value="Unassembled WGS sequence"/>
</dbReference>
<proteinExistence type="predicted"/>
<dbReference type="EMBL" id="FUEG01000020">
    <property type="protein sequence ID" value="SJL13492.1"/>
    <property type="molecule type" value="Genomic_DNA"/>
</dbReference>
<sequence length="177" mass="20472">MQEYEKLLLSARRLTHDQHDFLLKNMVDYLHAIFDGCRKAWWGRFLPQFIALYPDTVLDQRRYGIMAHQWSVQSLQEHLEEWMDRNGSGLAKDGYAIERHILRAREPQALECHQDEQSVGTEQLTLEVSVSDESDGTVDTSTTAQIRHWRASISETMDGAADKGLESKITLIVELRE</sequence>